<dbReference type="Proteomes" id="UP001305414">
    <property type="component" value="Unassembled WGS sequence"/>
</dbReference>
<feature type="compositionally biased region" description="Basic residues" evidence="1">
    <location>
        <begin position="93"/>
        <end position="105"/>
    </location>
</feature>
<evidence type="ECO:0000313" key="2">
    <source>
        <dbReference type="EMBL" id="KAK5626555.1"/>
    </source>
</evidence>
<feature type="compositionally biased region" description="Basic and acidic residues" evidence="1">
    <location>
        <begin position="33"/>
        <end position="53"/>
    </location>
</feature>
<dbReference type="EMBL" id="JAWHQM010000003">
    <property type="protein sequence ID" value="KAK5626555.1"/>
    <property type="molecule type" value="Genomic_DNA"/>
</dbReference>
<organism evidence="2 3">
    <name type="scientific">Xylaria bambusicola</name>
    <dbReference type="NCBI Taxonomy" id="326684"/>
    <lineage>
        <taxon>Eukaryota</taxon>
        <taxon>Fungi</taxon>
        <taxon>Dikarya</taxon>
        <taxon>Ascomycota</taxon>
        <taxon>Pezizomycotina</taxon>
        <taxon>Sordariomycetes</taxon>
        <taxon>Xylariomycetidae</taxon>
        <taxon>Xylariales</taxon>
        <taxon>Xylariaceae</taxon>
        <taxon>Xylaria</taxon>
    </lineage>
</organism>
<reference evidence="2 3" key="1">
    <citation type="submission" date="2023-10" db="EMBL/GenBank/DDBJ databases">
        <title>Draft genome sequence of Xylaria bambusicola isolate GMP-LS, the root and basal stem rot pathogen of sugarcane in Indonesia.</title>
        <authorList>
            <person name="Selvaraj P."/>
            <person name="Muralishankar V."/>
            <person name="Muruganantham S."/>
            <person name="Sp S."/>
            <person name="Haryani S."/>
            <person name="Lau K.J.X."/>
            <person name="Naqvi N.I."/>
        </authorList>
    </citation>
    <scope>NUCLEOTIDE SEQUENCE [LARGE SCALE GENOMIC DNA]</scope>
    <source>
        <strain evidence="2">GMP-LS</strain>
    </source>
</reference>
<protein>
    <submittedName>
        <fullName evidence="2">Uncharacterized protein</fullName>
    </submittedName>
</protein>
<keyword evidence="3" id="KW-1185">Reference proteome</keyword>
<name>A0AAN7YVH2_9PEZI</name>
<proteinExistence type="predicted"/>
<evidence type="ECO:0000313" key="3">
    <source>
        <dbReference type="Proteomes" id="UP001305414"/>
    </source>
</evidence>
<feature type="compositionally biased region" description="Low complexity" evidence="1">
    <location>
        <begin position="78"/>
        <end position="92"/>
    </location>
</feature>
<sequence>MTQMCLDVLSEPSPAIKPLPDSIYAKHGPGFRVRSDARRGDVRRVRGRGDPVRSVRGRAAQRNAPSPQTCPPCQVRRTSPPTQPAATSTPRWRATRTPRRRERDI</sequence>
<accession>A0AAN7YVH2</accession>
<evidence type="ECO:0000256" key="1">
    <source>
        <dbReference type="SAM" id="MobiDB-lite"/>
    </source>
</evidence>
<dbReference type="AlphaFoldDB" id="A0AAN7YVH2"/>
<gene>
    <name evidence="2" type="ORF">RRF57_002270</name>
</gene>
<feature type="region of interest" description="Disordered" evidence="1">
    <location>
        <begin position="1"/>
        <end position="105"/>
    </location>
</feature>
<comment type="caution">
    <text evidence="2">The sequence shown here is derived from an EMBL/GenBank/DDBJ whole genome shotgun (WGS) entry which is preliminary data.</text>
</comment>